<evidence type="ECO:0008006" key="3">
    <source>
        <dbReference type="Google" id="ProtNLM"/>
    </source>
</evidence>
<dbReference type="Pfam" id="PF08747">
    <property type="entry name" value="BrxB"/>
    <property type="match status" value="1"/>
</dbReference>
<dbReference type="RefSeq" id="WP_087820330.1">
    <property type="nucleotide sequence ID" value="NZ_FYAH01000002.1"/>
</dbReference>
<protein>
    <recommendedName>
        <fullName evidence="3">DUF1788 domain-containing protein</fullName>
    </recommendedName>
</protein>
<evidence type="ECO:0000313" key="1">
    <source>
        <dbReference type="EMBL" id="SMY16234.1"/>
    </source>
</evidence>
<dbReference type="AlphaFoldDB" id="A0A1Y6KW01"/>
<proteinExistence type="predicted"/>
<evidence type="ECO:0000313" key="2">
    <source>
        <dbReference type="Proteomes" id="UP000196485"/>
    </source>
</evidence>
<name>A0A1Y6KW01_9GAMM</name>
<dbReference type="EMBL" id="FYAH01000002">
    <property type="protein sequence ID" value="SMY16234.1"/>
    <property type="molecule type" value="Genomic_DNA"/>
</dbReference>
<organism evidence="1 2">
    <name type="scientific">Photobacterium aquimaris</name>
    <dbReference type="NCBI Taxonomy" id="512643"/>
    <lineage>
        <taxon>Bacteria</taxon>
        <taxon>Pseudomonadati</taxon>
        <taxon>Pseudomonadota</taxon>
        <taxon>Gammaproteobacteria</taxon>
        <taxon>Vibrionales</taxon>
        <taxon>Vibrionaceae</taxon>
        <taxon>Photobacterium</taxon>
    </lineage>
</organism>
<dbReference type="Proteomes" id="UP000196485">
    <property type="component" value="Unassembled WGS sequence"/>
</dbReference>
<accession>A0A1Y6KW01</accession>
<gene>
    <name evidence="1" type="ORF">PAQU9191_01465</name>
</gene>
<keyword evidence="2" id="KW-1185">Reference proteome</keyword>
<dbReference type="InterPro" id="IPR014858">
    <property type="entry name" value="BrxB"/>
</dbReference>
<sequence length="187" mass="21513">MKQLQQRLDTIQSRLESEGFLHNKELGGEIGFYIFDYKPEHELAVREHIELLEKKLLNRGKTFASINLFEMIVKLLESRRLLDKAFKMQFEKGDEALFKALKGPLEQNRVAEFIVKEANIENCDFIMLHGLGSVWPIVRGHGLLNALHAKVGQVPTVMFYPGEYDGAALKPFGRIESNNYYRAFKLA</sequence>
<reference evidence="2" key="1">
    <citation type="submission" date="2017-06" db="EMBL/GenBank/DDBJ databases">
        <authorList>
            <person name="Rodrigo-Torres L."/>
            <person name="Arahal R. D."/>
            <person name="Lucena T."/>
        </authorList>
    </citation>
    <scope>NUCLEOTIDE SEQUENCE [LARGE SCALE GENOMIC DNA]</scope>
    <source>
        <strain evidence="2">type strain: CECT 9192</strain>
    </source>
</reference>